<dbReference type="EMBL" id="LKHP01000005">
    <property type="protein sequence ID" value="KRQ87061.1"/>
    <property type="molecule type" value="Genomic_DNA"/>
</dbReference>
<dbReference type="GO" id="GO:0071973">
    <property type="term" value="P:bacterial-type flagellum-dependent cell motility"/>
    <property type="evidence" value="ECO:0007669"/>
    <property type="project" value="InterPro"/>
</dbReference>
<evidence type="ECO:0000256" key="1">
    <source>
        <dbReference type="ARBA" id="ARBA00004117"/>
    </source>
</evidence>
<dbReference type="PRINTS" id="PR01006">
    <property type="entry name" value="FLGHOOKFLIE"/>
</dbReference>
<dbReference type="PATRIC" id="fig|908809.3.peg.1261"/>
<dbReference type="GO" id="GO:0003774">
    <property type="term" value="F:cytoskeletal motor activity"/>
    <property type="evidence" value="ECO:0007669"/>
    <property type="project" value="InterPro"/>
</dbReference>
<dbReference type="STRING" id="908809.ABG79_01254"/>
<dbReference type="PANTHER" id="PTHR34653:SF1">
    <property type="entry name" value="FLAGELLAR HOOK-BASAL BODY COMPLEX PROTEIN FLIE"/>
    <property type="match status" value="1"/>
</dbReference>
<comment type="caution">
    <text evidence="6">The sequence shown here is derived from an EMBL/GenBank/DDBJ whole genome shotgun (WGS) entry which is preliminary data.</text>
</comment>
<keyword evidence="6" id="KW-0966">Cell projection</keyword>
<dbReference type="AlphaFoldDB" id="A0A0R3K262"/>
<proteinExistence type="inferred from homology"/>
<dbReference type="GO" id="GO:0005198">
    <property type="term" value="F:structural molecule activity"/>
    <property type="evidence" value="ECO:0007669"/>
    <property type="project" value="UniProtKB-UniRule"/>
</dbReference>
<gene>
    <name evidence="4 6" type="primary">fliE</name>
    <name evidence="6" type="ORF">ABG79_01254</name>
</gene>
<dbReference type="PANTHER" id="PTHR34653">
    <property type="match status" value="1"/>
</dbReference>
<dbReference type="HAMAP" id="MF_00724">
    <property type="entry name" value="FliE"/>
    <property type="match status" value="1"/>
</dbReference>
<dbReference type="RefSeq" id="WP_057978222.1">
    <property type="nucleotide sequence ID" value="NZ_LKHP01000005.1"/>
</dbReference>
<protein>
    <recommendedName>
        <fullName evidence="4 5">Flagellar hook-basal body complex protein FliE</fullName>
    </recommendedName>
</protein>
<evidence type="ECO:0000313" key="6">
    <source>
        <dbReference type="EMBL" id="KRQ87061.1"/>
    </source>
</evidence>
<comment type="similarity">
    <text evidence="2 4">Belongs to the FliE family.</text>
</comment>
<keyword evidence="7" id="KW-1185">Reference proteome</keyword>
<keyword evidence="3 4" id="KW-0975">Bacterial flagellum</keyword>
<evidence type="ECO:0000256" key="5">
    <source>
        <dbReference type="NCBIfam" id="TIGR00205"/>
    </source>
</evidence>
<comment type="subcellular location">
    <subcellularLocation>
        <location evidence="1 4">Bacterial flagellum basal body</location>
    </subcellularLocation>
</comment>
<dbReference type="Proteomes" id="UP000052015">
    <property type="component" value="Unassembled WGS sequence"/>
</dbReference>
<name>A0A0R3K262_CALMK</name>
<dbReference type="GO" id="GO:0009425">
    <property type="term" value="C:bacterial-type flagellum basal body"/>
    <property type="evidence" value="ECO:0007669"/>
    <property type="project" value="UniProtKB-SubCell"/>
</dbReference>
<sequence length="96" mass="11023">MEVNAIATNMFNNVHKTNSVQNNTLNFENFLKDALDKVNEKQIEAEKATMDLVTGQAQDIHQVMITTEEARLTLELAVQIRNKLVDAYQELMRMQI</sequence>
<accession>A0A0R3K262</accession>
<dbReference type="NCBIfam" id="TIGR00205">
    <property type="entry name" value="fliE"/>
    <property type="match status" value="1"/>
</dbReference>
<reference evidence="6 7" key="1">
    <citation type="submission" date="2015-09" db="EMBL/GenBank/DDBJ databases">
        <title>Draft genome sequence of a Caloramator mitchellensis, a moderate thermophile from the Great Artesian Basin of Australia.</title>
        <authorList>
            <person name="Patel B.K."/>
        </authorList>
    </citation>
    <scope>NUCLEOTIDE SEQUENCE [LARGE SCALE GENOMIC DNA]</scope>
    <source>
        <strain evidence="6 7">VF08</strain>
    </source>
</reference>
<evidence type="ECO:0000313" key="7">
    <source>
        <dbReference type="Proteomes" id="UP000052015"/>
    </source>
</evidence>
<evidence type="ECO:0000256" key="4">
    <source>
        <dbReference type="HAMAP-Rule" id="MF_00724"/>
    </source>
</evidence>
<dbReference type="Pfam" id="PF02049">
    <property type="entry name" value="FliE"/>
    <property type="match status" value="1"/>
</dbReference>
<keyword evidence="6" id="KW-0282">Flagellum</keyword>
<evidence type="ECO:0000256" key="3">
    <source>
        <dbReference type="ARBA" id="ARBA00023143"/>
    </source>
</evidence>
<evidence type="ECO:0000256" key="2">
    <source>
        <dbReference type="ARBA" id="ARBA00009272"/>
    </source>
</evidence>
<keyword evidence="6" id="KW-0969">Cilium</keyword>
<dbReference type="InterPro" id="IPR001624">
    <property type="entry name" value="FliE"/>
</dbReference>
<organism evidence="6 7">
    <name type="scientific">Caloramator mitchellensis</name>
    <dbReference type="NCBI Taxonomy" id="908809"/>
    <lineage>
        <taxon>Bacteria</taxon>
        <taxon>Bacillati</taxon>
        <taxon>Bacillota</taxon>
        <taxon>Clostridia</taxon>
        <taxon>Eubacteriales</taxon>
        <taxon>Clostridiaceae</taxon>
        <taxon>Caloramator</taxon>
    </lineage>
</organism>